<dbReference type="Proteomes" id="UP000244248">
    <property type="component" value="Unassembled WGS sequence"/>
</dbReference>
<evidence type="ECO:0000256" key="1">
    <source>
        <dbReference type="ARBA" id="ARBA00022827"/>
    </source>
</evidence>
<feature type="domain" description="FAD-binding PCMH-type" evidence="2">
    <location>
        <begin position="9"/>
        <end position="179"/>
    </location>
</feature>
<gene>
    <name evidence="3" type="ORF">CJD38_04735</name>
</gene>
<evidence type="ECO:0000259" key="2">
    <source>
        <dbReference type="PROSITE" id="PS51387"/>
    </source>
</evidence>
<dbReference type="InterPro" id="IPR010031">
    <property type="entry name" value="FAD_lactone_oxidase-like"/>
</dbReference>
<dbReference type="SUPFAM" id="SSF56176">
    <property type="entry name" value="FAD-binding/transporter-associated domain-like"/>
    <property type="match status" value="1"/>
</dbReference>
<protein>
    <submittedName>
        <fullName evidence="3">FAD-linked oxidase</fullName>
    </submittedName>
</protein>
<comment type="caution">
    <text evidence="3">The sequence shown here is derived from an EMBL/GenBank/DDBJ whole genome shotgun (WGS) entry which is preliminary data.</text>
</comment>
<dbReference type="Pfam" id="PF01565">
    <property type="entry name" value="FAD_binding_4"/>
    <property type="match status" value="1"/>
</dbReference>
<dbReference type="GO" id="GO:0071949">
    <property type="term" value="F:FAD binding"/>
    <property type="evidence" value="ECO:0007669"/>
    <property type="project" value="InterPro"/>
</dbReference>
<evidence type="ECO:0000313" key="3">
    <source>
        <dbReference type="EMBL" id="PTU31988.1"/>
    </source>
</evidence>
<dbReference type="RefSeq" id="WP_107939179.1">
    <property type="nucleotide sequence ID" value="NZ_QANS01000002.1"/>
</dbReference>
<keyword evidence="1" id="KW-0285">Flavoprotein</keyword>
<dbReference type="InterPro" id="IPR016169">
    <property type="entry name" value="FAD-bd_PCMH_sub2"/>
</dbReference>
<dbReference type="PANTHER" id="PTHR43762:SF1">
    <property type="entry name" value="D-ARABINONO-1,4-LACTONE OXIDASE"/>
    <property type="match status" value="1"/>
</dbReference>
<dbReference type="InterPro" id="IPR036318">
    <property type="entry name" value="FAD-bd_PCMH-like_sf"/>
</dbReference>
<dbReference type="AlphaFoldDB" id="A0A2T5MHC9"/>
<dbReference type="GO" id="GO:0016899">
    <property type="term" value="F:oxidoreductase activity, acting on the CH-OH group of donors, oxygen as acceptor"/>
    <property type="evidence" value="ECO:0007669"/>
    <property type="project" value="InterPro"/>
</dbReference>
<organism evidence="3 4">
    <name type="scientific">Stenotrophobium rhamnosiphilum</name>
    <dbReference type="NCBI Taxonomy" id="2029166"/>
    <lineage>
        <taxon>Bacteria</taxon>
        <taxon>Pseudomonadati</taxon>
        <taxon>Pseudomonadota</taxon>
        <taxon>Gammaproteobacteria</taxon>
        <taxon>Nevskiales</taxon>
        <taxon>Nevskiaceae</taxon>
        <taxon>Stenotrophobium</taxon>
    </lineage>
</organism>
<dbReference type="Gene3D" id="3.30.465.10">
    <property type="match status" value="1"/>
</dbReference>
<dbReference type="OrthoDB" id="143770at2"/>
<dbReference type="PANTHER" id="PTHR43762">
    <property type="entry name" value="L-GULONOLACTONE OXIDASE"/>
    <property type="match status" value="1"/>
</dbReference>
<reference evidence="3 4" key="1">
    <citation type="submission" date="2018-04" db="EMBL/GenBank/DDBJ databases">
        <title>Novel species isolated from glacier.</title>
        <authorList>
            <person name="Liu Q."/>
            <person name="Xin Y.-H."/>
        </authorList>
    </citation>
    <scope>NUCLEOTIDE SEQUENCE [LARGE SCALE GENOMIC DNA]</scope>
    <source>
        <strain evidence="3 4">GT1R17</strain>
    </source>
</reference>
<dbReference type="InterPro" id="IPR016166">
    <property type="entry name" value="FAD-bd_PCMH"/>
</dbReference>
<evidence type="ECO:0000313" key="4">
    <source>
        <dbReference type="Proteomes" id="UP000244248"/>
    </source>
</evidence>
<name>A0A2T5MHC9_9GAMM</name>
<keyword evidence="1" id="KW-0274">FAD</keyword>
<proteinExistence type="predicted"/>
<dbReference type="InterPro" id="IPR006094">
    <property type="entry name" value="Oxid_FAD_bind_N"/>
</dbReference>
<dbReference type="EMBL" id="QANS01000002">
    <property type="protein sequence ID" value="PTU31988.1"/>
    <property type="molecule type" value="Genomic_DNA"/>
</dbReference>
<accession>A0A2T5MHC9</accession>
<sequence>MNLHGWGRYPIVDAQVTQVQREASALQLLENAQSKQQVLTPRGLGRSYGDSSLGDHVIDFSLQNRLINFNQESGLLECEAGTSLRDILNVFIPKGWFLPVTPGTQFVTVGGAIASDVHGKNHHLDGSFSQYIESFRILTGTNEVLECSADQRPDLFRATCGGMGLTGLILTAKLRLRPIKSSDILCRSIRAENLEQLIALFDEHVDSPYSVAWIDCLKGGAHLGRSILMLGEHAEDGPLQVAGDAGLTIPKLFPGELLNHTTISAFNTLYYHRSPKTMAAQRMSYRPYFYPLDSLNDWNRMYGRKGFVQYQFMIPKTSGANSMRKIIEAIAASGKGSFLAVLKTFGPGNNNDLSFPGEGWTLALDFRFDDGVLELLDRLDEMVLDVGGRVYLTKDARLKAQSFRRAYPNWEKFEATRARYGAHGRFASAQSLRLGLL</sequence>
<dbReference type="PROSITE" id="PS51387">
    <property type="entry name" value="FAD_PCMH"/>
    <property type="match status" value="1"/>
</dbReference>
<keyword evidence="4" id="KW-1185">Reference proteome</keyword>